<evidence type="ECO:0000313" key="1">
    <source>
        <dbReference type="EMBL" id="OAI15639.1"/>
    </source>
</evidence>
<dbReference type="NCBIfam" id="TIGR03757">
    <property type="entry name" value="conj_TIGR03757"/>
    <property type="match status" value="1"/>
</dbReference>
<dbReference type="Proteomes" id="UP000078476">
    <property type="component" value="Unassembled WGS sequence"/>
</dbReference>
<organism evidence="1 2">
    <name type="scientific">Methylomonas lenta</name>
    <dbReference type="NCBI Taxonomy" id="980561"/>
    <lineage>
        <taxon>Bacteria</taxon>
        <taxon>Pseudomonadati</taxon>
        <taxon>Pseudomonadota</taxon>
        <taxon>Gammaproteobacteria</taxon>
        <taxon>Methylococcales</taxon>
        <taxon>Methylococcaceae</taxon>
        <taxon>Methylomonas</taxon>
    </lineage>
</organism>
<protein>
    <recommendedName>
        <fullName evidence="3">Integrating conjugative element protein</fullName>
    </recommendedName>
</protein>
<accession>A0A177NEP2</accession>
<comment type="caution">
    <text evidence="1">The sequence shown here is derived from an EMBL/GenBank/DDBJ whole genome shotgun (WGS) entry which is preliminary data.</text>
</comment>
<evidence type="ECO:0008006" key="3">
    <source>
        <dbReference type="Google" id="ProtNLM"/>
    </source>
</evidence>
<name>A0A177NEP2_9GAMM</name>
<dbReference type="EMBL" id="LUUI01000101">
    <property type="protein sequence ID" value="OAI15639.1"/>
    <property type="molecule type" value="Genomic_DNA"/>
</dbReference>
<keyword evidence="2" id="KW-1185">Reference proteome</keyword>
<dbReference type="Pfam" id="PF07511">
    <property type="entry name" value="DUF1525"/>
    <property type="match status" value="1"/>
</dbReference>
<reference evidence="1 2" key="1">
    <citation type="submission" date="2016-03" db="EMBL/GenBank/DDBJ databases">
        <authorList>
            <person name="Ploux O."/>
        </authorList>
    </citation>
    <scope>NUCLEOTIDE SEQUENCE [LARGE SCALE GENOMIC DNA]</scope>
    <source>
        <strain evidence="1 2">R-45370</strain>
    </source>
</reference>
<sequence>MSLSISWLLSIGPLMVWITPVMAQANPGNQNHPLIEVIHSDADRLSGQAKLLQQGYDVKLYNLDAPKQLLSSLSQHLPANQTAAKRTLEQRLQQHGRQALQQQLITAYQGLSLAMQYQIDRYPAVLFDQGRAVIYGVTDLEQAVHLYRQWQSGLNR</sequence>
<dbReference type="STRING" id="980561.A1359_09535"/>
<dbReference type="AlphaFoldDB" id="A0A177NEP2"/>
<gene>
    <name evidence="1" type="ORF">A1359_09535</name>
</gene>
<dbReference type="InterPro" id="IPR011090">
    <property type="entry name" value="Integr_conj_element_PFL4709"/>
</dbReference>
<evidence type="ECO:0000313" key="2">
    <source>
        <dbReference type="Proteomes" id="UP000078476"/>
    </source>
</evidence>
<proteinExistence type="predicted"/>